<dbReference type="Pfam" id="PF13456">
    <property type="entry name" value="RVT_3"/>
    <property type="match status" value="1"/>
</dbReference>
<evidence type="ECO:0000313" key="4">
    <source>
        <dbReference type="EMBL" id="CAA0836031.1"/>
    </source>
</evidence>
<dbReference type="AlphaFoldDB" id="A0A9N7NTV8"/>
<protein>
    <submittedName>
        <fullName evidence="4">Polynucleotidyl transferase- ribonuclease H-like superfamily protein</fullName>
    </submittedName>
</protein>
<dbReference type="InterPro" id="IPR002156">
    <property type="entry name" value="RNaseH_domain"/>
</dbReference>
<organism evidence="4 5">
    <name type="scientific">Striga hermonthica</name>
    <name type="common">Purple witchweed</name>
    <name type="synonym">Buchnera hermonthica</name>
    <dbReference type="NCBI Taxonomy" id="68872"/>
    <lineage>
        <taxon>Eukaryota</taxon>
        <taxon>Viridiplantae</taxon>
        <taxon>Streptophyta</taxon>
        <taxon>Embryophyta</taxon>
        <taxon>Tracheophyta</taxon>
        <taxon>Spermatophyta</taxon>
        <taxon>Magnoliopsida</taxon>
        <taxon>eudicotyledons</taxon>
        <taxon>Gunneridae</taxon>
        <taxon>Pentapetalae</taxon>
        <taxon>asterids</taxon>
        <taxon>lamiids</taxon>
        <taxon>Lamiales</taxon>
        <taxon>Orobanchaceae</taxon>
        <taxon>Buchnereae</taxon>
        <taxon>Striga</taxon>
    </lineage>
</organism>
<dbReference type="SUPFAM" id="SSF53098">
    <property type="entry name" value="Ribonuclease H-like"/>
    <property type="match status" value="1"/>
</dbReference>
<dbReference type="GO" id="GO:0003676">
    <property type="term" value="F:nucleic acid binding"/>
    <property type="evidence" value="ECO:0007669"/>
    <property type="project" value="InterPro"/>
</dbReference>
<dbReference type="InterPro" id="IPR038572">
    <property type="entry name" value="Stomagen_C_sf"/>
</dbReference>
<evidence type="ECO:0000259" key="2">
    <source>
        <dbReference type="Pfam" id="PF13966"/>
    </source>
</evidence>
<dbReference type="Pfam" id="PF13966">
    <property type="entry name" value="zf-RVT"/>
    <property type="match status" value="1"/>
</dbReference>
<keyword evidence="5" id="KW-1185">Reference proteome</keyword>
<dbReference type="EMBL" id="CACSLK010030184">
    <property type="protein sequence ID" value="CAA0836031.1"/>
    <property type="molecule type" value="Genomic_DNA"/>
</dbReference>
<sequence>MESLRGRRAKLHLLPNLNALWVRVWKAKYGDQPFNIDSGHRGPCSPVLQSVRKIWPRVMAGTRWSIRDGRTVKFWTDNWLPSGINLSSIATGVIPRAMRDYPVCYFTSDVGEWKWLEFSHLLPAAVLLQIAAIPAPNASRGSDKLYWSCSSTGAFSTKSAYNSLDVAAPTSSQALWTAIWTWPGPPRIRTFLWLLKRNRLLTNSERCRRHLTSSDVCIVCGLAVETALHVVRDCSLAKEIWRSLLPCAAAGQFFRLQLEQWISFNLLHSKDLGQAWDRTFGVVVWKLWQWRNEFIFQGKQRTLQVCKKDIFSYIDGLSTSLAAAQKLGGTGHLRVPRWIRWMRPPPDWVKLNSDGSYNGVSGLGYAGGLLRDENGNWLGGFTLNIGYCSIMAAELWGLFRGLSLAWDLGFRQIEAEVDNASVVRFSESFEDIPGVHSGLIMGIKDLLSRSWQVKTKHPFVRSLLIALFCAALILKDASGTRLAMELHKLPTGLLNKDDSKRSLIGSVAPTCTYNECRGCRFKCRAEQVPVEGNDPINSAYHYKCVCHR</sequence>
<dbReference type="Gene3D" id="3.30.420.10">
    <property type="entry name" value="Ribonuclease H-like superfamily/Ribonuclease H"/>
    <property type="match status" value="1"/>
</dbReference>
<dbReference type="GO" id="GO:0016740">
    <property type="term" value="F:transferase activity"/>
    <property type="evidence" value="ECO:0007669"/>
    <property type="project" value="UniProtKB-KW"/>
</dbReference>
<dbReference type="InterPro" id="IPR012337">
    <property type="entry name" value="RNaseH-like_sf"/>
</dbReference>
<dbReference type="InterPro" id="IPR031753">
    <property type="entry name" value="Stomagen"/>
</dbReference>
<dbReference type="InterPro" id="IPR044858">
    <property type="entry name" value="Stomagen_C"/>
</dbReference>
<dbReference type="CDD" id="cd06222">
    <property type="entry name" value="RNase_H_like"/>
    <property type="match status" value="1"/>
</dbReference>
<dbReference type="PANTHER" id="PTHR37239:SF1">
    <property type="entry name" value="EPIDERMAL PATTERNING FACTOR-LIKE PROTEIN 9"/>
    <property type="match status" value="1"/>
</dbReference>
<dbReference type="PANTHER" id="PTHR37239">
    <property type="entry name" value="EPIDERMAL PATTERNING FACTOR-LIKE PROTEIN 9"/>
    <property type="match status" value="1"/>
</dbReference>
<evidence type="ECO:0000259" key="1">
    <source>
        <dbReference type="Pfam" id="PF13456"/>
    </source>
</evidence>
<feature type="domain" description="Reverse transcriptase zinc-binding" evidence="2">
    <location>
        <begin position="155"/>
        <end position="241"/>
    </location>
</feature>
<accession>A0A9N7NTV8</accession>
<dbReference type="Pfam" id="PF16851">
    <property type="entry name" value="Stomagen"/>
    <property type="match status" value="1"/>
</dbReference>
<dbReference type="GO" id="GO:0004523">
    <property type="term" value="F:RNA-DNA hybrid ribonuclease activity"/>
    <property type="evidence" value="ECO:0007669"/>
    <property type="project" value="InterPro"/>
</dbReference>
<dbReference type="InterPro" id="IPR044730">
    <property type="entry name" value="RNase_H-like_dom_plant"/>
</dbReference>
<keyword evidence="4" id="KW-0808">Transferase</keyword>
<dbReference type="Gene3D" id="2.20.25.390">
    <property type="entry name" value="Stomagen"/>
    <property type="match status" value="1"/>
</dbReference>
<dbReference type="CDD" id="cd22743">
    <property type="entry name" value="stomagen-like"/>
    <property type="match status" value="1"/>
</dbReference>
<feature type="domain" description="RNase H type-1" evidence="1">
    <location>
        <begin position="352"/>
        <end position="457"/>
    </location>
</feature>
<dbReference type="OrthoDB" id="1893550at2759"/>
<name>A0A9N7NTV8_STRHE</name>
<evidence type="ECO:0000313" key="5">
    <source>
        <dbReference type="Proteomes" id="UP001153555"/>
    </source>
</evidence>
<feature type="domain" description="Stomagen C-terminal" evidence="3">
    <location>
        <begin position="499"/>
        <end position="547"/>
    </location>
</feature>
<reference evidence="4" key="1">
    <citation type="submission" date="2019-12" db="EMBL/GenBank/DDBJ databases">
        <authorList>
            <person name="Scholes J."/>
        </authorList>
    </citation>
    <scope>NUCLEOTIDE SEQUENCE</scope>
</reference>
<proteinExistence type="predicted"/>
<dbReference type="InterPro" id="IPR036397">
    <property type="entry name" value="RNaseH_sf"/>
</dbReference>
<dbReference type="InterPro" id="IPR026960">
    <property type="entry name" value="RVT-Znf"/>
</dbReference>
<dbReference type="Proteomes" id="UP001153555">
    <property type="component" value="Unassembled WGS sequence"/>
</dbReference>
<comment type="caution">
    <text evidence="4">The sequence shown here is derived from an EMBL/GenBank/DDBJ whole genome shotgun (WGS) entry which is preliminary data.</text>
</comment>
<dbReference type="GO" id="GO:2000123">
    <property type="term" value="P:positive regulation of stomatal complex development"/>
    <property type="evidence" value="ECO:0007669"/>
    <property type="project" value="InterPro"/>
</dbReference>
<gene>
    <name evidence="4" type="ORF">SHERM_03162</name>
</gene>
<evidence type="ECO:0000259" key="3">
    <source>
        <dbReference type="Pfam" id="PF16851"/>
    </source>
</evidence>